<evidence type="ECO:0000256" key="5">
    <source>
        <dbReference type="ARBA" id="ARBA00023242"/>
    </source>
</evidence>
<dbReference type="RefSeq" id="XP_021871396.1">
    <property type="nucleotide sequence ID" value="XM_022012797.1"/>
</dbReference>
<evidence type="ECO:0000313" key="8">
    <source>
        <dbReference type="EMBL" id="ORX37358.1"/>
    </source>
</evidence>
<name>A0A1Y1UH31_9TREE</name>
<comment type="function">
    <text evidence="6">Involved in the biogenesis of the 60S ribosomal subunit. May play a part in the quality control of pre-60S particles.</text>
</comment>
<comment type="subcellular location">
    <subcellularLocation>
        <location evidence="1 6">Nucleus</location>
        <location evidence="1 6">Nucleolus</location>
    </subcellularLocation>
</comment>
<sequence length="276" mass="31386">MPQNDYMDEHRRRHGRRLDYEERKRKKEARSVHRSSAENQKLFGLKAKIHHAKRHAEKVQMKKTLKAHDERNVKQKDDGAVKEGALPTYLLDREGQKDAKALSSAVKDRRKDKAAKYAVPLPKVRGIAEEEMFKVIKTGKHKGKSWKRMVSKPTFVGENFTRKPVKLERFIRPMGLRMNKANVTHRGINLIVISDIADVFLAELKTTFQLPILGVKKNPQSPLYTSLGVLTKGTILEVNVSELGMVTTGGKVVWSKYAQITNNPENDGCINSILLV</sequence>
<dbReference type="AlphaFoldDB" id="A0A1Y1UH31"/>
<feature type="compositionally biased region" description="Basic and acidic residues" evidence="7">
    <location>
        <begin position="66"/>
        <end position="77"/>
    </location>
</feature>
<dbReference type="PANTHER" id="PTHR12642">
    <property type="entry name" value="RIBOSOME BIOGENESIS PROTEIN NSA2 HOMOLOG"/>
    <property type="match status" value="1"/>
</dbReference>
<dbReference type="InterPro" id="IPR039411">
    <property type="entry name" value="NSA2_fam"/>
</dbReference>
<feature type="region of interest" description="Disordered" evidence="7">
    <location>
        <begin position="1"/>
        <end position="42"/>
    </location>
</feature>
<dbReference type="STRING" id="4999.A0A1Y1UH31"/>
<dbReference type="InParanoid" id="A0A1Y1UH31"/>
<dbReference type="EMBL" id="NBSH01000006">
    <property type="protein sequence ID" value="ORX37358.1"/>
    <property type="molecule type" value="Genomic_DNA"/>
</dbReference>
<organism evidence="8 9">
    <name type="scientific">Kockovaella imperatae</name>
    <dbReference type="NCBI Taxonomy" id="4999"/>
    <lineage>
        <taxon>Eukaryota</taxon>
        <taxon>Fungi</taxon>
        <taxon>Dikarya</taxon>
        <taxon>Basidiomycota</taxon>
        <taxon>Agaricomycotina</taxon>
        <taxon>Tremellomycetes</taxon>
        <taxon>Tremellales</taxon>
        <taxon>Cuniculitremaceae</taxon>
        <taxon>Kockovaella</taxon>
    </lineage>
</organism>
<dbReference type="GO" id="GO:0030684">
    <property type="term" value="C:preribosome"/>
    <property type="evidence" value="ECO:0007669"/>
    <property type="project" value="UniProtKB-ARBA"/>
</dbReference>
<gene>
    <name evidence="8" type="ORF">BD324DRAFT_443852</name>
</gene>
<dbReference type="InterPro" id="IPR022309">
    <property type="entry name" value="Ribosomal_Se8/biogenesis_NSA2"/>
</dbReference>
<dbReference type="GO" id="GO:0006364">
    <property type="term" value="P:rRNA processing"/>
    <property type="evidence" value="ECO:0007669"/>
    <property type="project" value="UniProtKB-KW"/>
</dbReference>
<keyword evidence="6" id="KW-0687">Ribonucleoprotein</keyword>
<dbReference type="GO" id="GO:0042273">
    <property type="term" value="P:ribosomal large subunit biogenesis"/>
    <property type="evidence" value="ECO:0007669"/>
    <property type="project" value="UniProtKB-ARBA"/>
</dbReference>
<keyword evidence="4 6" id="KW-0698">rRNA processing</keyword>
<dbReference type="Proteomes" id="UP000193218">
    <property type="component" value="Unassembled WGS sequence"/>
</dbReference>
<comment type="caution">
    <text evidence="8">The sequence shown here is derived from an EMBL/GenBank/DDBJ whole genome shotgun (WGS) entry which is preliminary data.</text>
</comment>
<evidence type="ECO:0000256" key="3">
    <source>
        <dbReference type="ARBA" id="ARBA00022517"/>
    </source>
</evidence>
<dbReference type="OrthoDB" id="1847590at2759"/>
<dbReference type="FunCoup" id="A0A1Y1UH31">
    <property type="interactions" value="471"/>
</dbReference>
<evidence type="ECO:0000256" key="2">
    <source>
        <dbReference type="ARBA" id="ARBA00005424"/>
    </source>
</evidence>
<protein>
    <recommendedName>
        <fullName evidence="6">Ribosome biogenesis protein NSA2 homolog</fullName>
    </recommendedName>
</protein>
<feature type="region of interest" description="Disordered" evidence="7">
    <location>
        <begin position="54"/>
        <end position="77"/>
    </location>
</feature>
<keyword evidence="9" id="KW-1185">Reference proteome</keyword>
<proteinExistence type="inferred from homology"/>
<comment type="similarity">
    <text evidence="2 6">Belongs to the eukaryotic ribosomal protein eS8 family. Ribosome biogenesis protein NSA2 subfamily.</text>
</comment>
<dbReference type="FunFam" id="2.40.10.310:FF:000001">
    <property type="entry name" value="NSA2, ribosome biogenesis homolog"/>
    <property type="match status" value="1"/>
</dbReference>
<accession>A0A1Y1UH31</accession>
<dbReference type="Gene3D" id="2.40.10.310">
    <property type="match status" value="1"/>
</dbReference>
<evidence type="ECO:0000313" key="9">
    <source>
        <dbReference type="Proteomes" id="UP000193218"/>
    </source>
</evidence>
<dbReference type="Pfam" id="PF01201">
    <property type="entry name" value="Ribosomal_S8e"/>
    <property type="match status" value="1"/>
</dbReference>
<evidence type="ECO:0000256" key="7">
    <source>
        <dbReference type="SAM" id="MobiDB-lite"/>
    </source>
</evidence>
<keyword evidence="5 6" id="KW-0539">Nucleus</keyword>
<comment type="subunit">
    <text evidence="6">Component of the pre-66S ribosomal particle.</text>
</comment>
<dbReference type="CDD" id="cd11381">
    <property type="entry name" value="NSA2"/>
    <property type="match status" value="1"/>
</dbReference>
<dbReference type="GeneID" id="33554605"/>
<evidence type="ECO:0000256" key="4">
    <source>
        <dbReference type="ARBA" id="ARBA00022552"/>
    </source>
</evidence>
<keyword evidence="3 6" id="KW-0690">Ribosome biogenesis</keyword>
<evidence type="ECO:0000256" key="6">
    <source>
        <dbReference type="RuleBase" id="RU367114"/>
    </source>
</evidence>
<dbReference type="GO" id="GO:0005730">
    <property type="term" value="C:nucleolus"/>
    <property type="evidence" value="ECO:0007669"/>
    <property type="project" value="UniProtKB-SubCell"/>
</dbReference>
<feature type="compositionally biased region" description="Basic residues" evidence="7">
    <location>
        <begin position="54"/>
        <end position="65"/>
    </location>
</feature>
<reference evidence="8 9" key="1">
    <citation type="submission" date="2017-03" db="EMBL/GenBank/DDBJ databases">
        <title>Widespread Adenine N6-methylation of Active Genes in Fungi.</title>
        <authorList>
            <consortium name="DOE Joint Genome Institute"/>
            <person name="Mondo S.J."/>
            <person name="Dannebaum R.O."/>
            <person name="Kuo R.C."/>
            <person name="Louie K.B."/>
            <person name="Bewick A.J."/>
            <person name="Labutti K."/>
            <person name="Haridas S."/>
            <person name="Kuo A."/>
            <person name="Salamov A."/>
            <person name="Ahrendt S.R."/>
            <person name="Lau R."/>
            <person name="Bowen B.P."/>
            <person name="Lipzen A."/>
            <person name="Sullivan W."/>
            <person name="Andreopoulos W.B."/>
            <person name="Clum A."/>
            <person name="Lindquist E."/>
            <person name="Daum C."/>
            <person name="Northen T.R."/>
            <person name="Ramamoorthy G."/>
            <person name="Schmitz R.J."/>
            <person name="Gryganskyi A."/>
            <person name="Culley D."/>
            <person name="Magnuson J."/>
            <person name="James T.Y."/>
            <person name="O'Malley M.A."/>
            <person name="Stajich J.E."/>
            <person name="Spatafora J.W."/>
            <person name="Visel A."/>
            <person name="Grigoriev I.V."/>
        </authorList>
    </citation>
    <scope>NUCLEOTIDE SEQUENCE [LARGE SCALE GENOMIC DNA]</scope>
    <source>
        <strain evidence="8 9">NRRL Y-17943</strain>
    </source>
</reference>
<evidence type="ECO:0000256" key="1">
    <source>
        <dbReference type="ARBA" id="ARBA00004604"/>
    </source>
</evidence>